<evidence type="ECO:0000256" key="11">
    <source>
        <dbReference type="RuleBase" id="RU000488"/>
    </source>
</evidence>
<dbReference type="Gene3D" id="1.50.40.10">
    <property type="entry name" value="Mitochondrial carrier domain"/>
    <property type="match status" value="1"/>
</dbReference>
<evidence type="ECO:0000256" key="8">
    <source>
        <dbReference type="ARBA" id="ARBA00023128"/>
    </source>
</evidence>
<evidence type="ECO:0000256" key="5">
    <source>
        <dbReference type="ARBA" id="ARBA00022737"/>
    </source>
</evidence>
<comment type="caution">
    <text evidence="12">The sequence shown here is derived from an EMBL/GenBank/DDBJ whole genome shotgun (WGS) entry which is preliminary data.</text>
</comment>
<dbReference type="InterPro" id="IPR039158">
    <property type="entry name" value="SLC25A46"/>
</dbReference>
<dbReference type="PANTHER" id="PTHR21252:SF2">
    <property type="entry name" value="MITOCHONDRIAL OUTER MEMBRANE PROTEIN SLC25A46"/>
    <property type="match status" value="1"/>
</dbReference>
<keyword evidence="5" id="KW-0677">Repeat</keyword>
<accession>A0ABD3VYA5</accession>
<dbReference type="InterPro" id="IPR018108">
    <property type="entry name" value="MCP_transmembrane"/>
</dbReference>
<dbReference type="PANTHER" id="PTHR21252">
    <property type="entry name" value="TB1 PROTEIN-RELATED"/>
    <property type="match status" value="1"/>
</dbReference>
<evidence type="ECO:0000256" key="9">
    <source>
        <dbReference type="ARBA" id="ARBA00023136"/>
    </source>
</evidence>
<keyword evidence="4 10" id="KW-0812">Transmembrane</keyword>
<dbReference type="PROSITE" id="PS50920">
    <property type="entry name" value="SOLCAR"/>
    <property type="match status" value="1"/>
</dbReference>
<evidence type="ECO:0000313" key="12">
    <source>
        <dbReference type="EMBL" id="KAL3865983.1"/>
    </source>
</evidence>
<evidence type="ECO:0000256" key="10">
    <source>
        <dbReference type="PROSITE-ProRule" id="PRU00282"/>
    </source>
</evidence>
<gene>
    <name evidence="12" type="ORF">ACJMK2_043325</name>
</gene>
<evidence type="ECO:0000313" key="13">
    <source>
        <dbReference type="Proteomes" id="UP001634394"/>
    </source>
</evidence>
<dbReference type="SUPFAM" id="SSF103506">
    <property type="entry name" value="Mitochondrial carrier"/>
    <property type="match status" value="1"/>
</dbReference>
<reference evidence="12 13" key="1">
    <citation type="submission" date="2024-11" db="EMBL/GenBank/DDBJ databases">
        <title>Chromosome-level genome assembly of the freshwater bivalve Anodonta woodiana.</title>
        <authorList>
            <person name="Chen X."/>
        </authorList>
    </citation>
    <scope>NUCLEOTIDE SEQUENCE [LARGE SCALE GENOMIC DNA]</scope>
    <source>
        <strain evidence="12">MN2024</strain>
        <tissue evidence="12">Gills</tissue>
    </source>
</reference>
<evidence type="ECO:0000256" key="6">
    <source>
        <dbReference type="ARBA" id="ARBA00022787"/>
    </source>
</evidence>
<dbReference type="GO" id="GO:0005741">
    <property type="term" value="C:mitochondrial outer membrane"/>
    <property type="evidence" value="ECO:0007669"/>
    <property type="project" value="UniProtKB-SubCell"/>
</dbReference>
<organism evidence="12 13">
    <name type="scientific">Sinanodonta woodiana</name>
    <name type="common">Chinese pond mussel</name>
    <name type="synonym">Anodonta woodiana</name>
    <dbReference type="NCBI Taxonomy" id="1069815"/>
    <lineage>
        <taxon>Eukaryota</taxon>
        <taxon>Metazoa</taxon>
        <taxon>Spiralia</taxon>
        <taxon>Lophotrochozoa</taxon>
        <taxon>Mollusca</taxon>
        <taxon>Bivalvia</taxon>
        <taxon>Autobranchia</taxon>
        <taxon>Heteroconchia</taxon>
        <taxon>Palaeoheterodonta</taxon>
        <taxon>Unionida</taxon>
        <taxon>Unionoidea</taxon>
        <taxon>Unionidae</taxon>
        <taxon>Unioninae</taxon>
        <taxon>Sinanodonta</taxon>
    </lineage>
</organism>
<proteinExistence type="inferred from homology"/>
<keyword evidence="3 11" id="KW-0813">Transport</keyword>
<dbReference type="EMBL" id="JBJQND010000009">
    <property type="protein sequence ID" value="KAL3865983.1"/>
    <property type="molecule type" value="Genomic_DNA"/>
</dbReference>
<dbReference type="InterPro" id="IPR023395">
    <property type="entry name" value="MCP_dom_sf"/>
</dbReference>
<keyword evidence="6" id="KW-1000">Mitochondrion outer membrane</keyword>
<evidence type="ECO:0000256" key="4">
    <source>
        <dbReference type="ARBA" id="ARBA00022692"/>
    </source>
</evidence>
<sequence length="383" mass="43440">MGDRPLRIFNQNRSNVYSIRAGDGEPFKHDEHHIPQKKPPQRSQTDQVVSLGIGASSLVLEKLLSLPCIVLRRQCQVHPNPEKYHLTPFTLLPIMINLQKQQSFGAYWKGSSSILVTWSVYTISETVISEFTPFPKEISRHSSLRKIGEHLLLKSLAYAVTTPFYISSFIETIQSDIATESTSIFDCCKEAISRTVGWGVPQTTRLMSVWRLILPTVAFKLSRYILISVIHYTTISRVHMEQQENMDPSTSVDGHSPEKSMYELYFPELLASFTSNLIADIMLYPFETILHKLYVQGTRTLIDNTDTGTEVIPVITSYQGAVDCVRSVIVEEGISGFYKGFGALIFQFALHAIVLKCAKVLFEFISREYFPKKPRMLSSSQKK</sequence>
<evidence type="ECO:0000256" key="1">
    <source>
        <dbReference type="ARBA" id="ARBA00004374"/>
    </source>
</evidence>
<evidence type="ECO:0000256" key="7">
    <source>
        <dbReference type="ARBA" id="ARBA00022989"/>
    </source>
</evidence>
<evidence type="ECO:0008006" key="14">
    <source>
        <dbReference type="Google" id="ProtNLM"/>
    </source>
</evidence>
<evidence type="ECO:0000256" key="3">
    <source>
        <dbReference type="ARBA" id="ARBA00022448"/>
    </source>
</evidence>
<protein>
    <recommendedName>
        <fullName evidence="14">Solute carrier family 25 member 46</fullName>
    </recommendedName>
</protein>
<dbReference type="Proteomes" id="UP001634394">
    <property type="component" value="Unassembled WGS sequence"/>
</dbReference>
<dbReference type="AlphaFoldDB" id="A0ABD3VYA5"/>
<comment type="similarity">
    <text evidence="2 11">Belongs to the mitochondrial carrier (TC 2.A.29) family.</text>
</comment>
<feature type="repeat" description="Solcar" evidence="10">
    <location>
        <begin position="263"/>
        <end position="364"/>
    </location>
</feature>
<keyword evidence="7" id="KW-1133">Transmembrane helix</keyword>
<evidence type="ECO:0000256" key="2">
    <source>
        <dbReference type="ARBA" id="ARBA00006375"/>
    </source>
</evidence>
<keyword evidence="13" id="KW-1185">Reference proteome</keyword>
<comment type="subcellular location">
    <subcellularLocation>
        <location evidence="1">Mitochondrion outer membrane</location>
        <topology evidence="1">Multi-pass membrane protein</topology>
    </subcellularLocation>
</comment>
<keyword evidence="8" id="KW-0496">Mitochondrion</keyword>
<dbReference type="Pfam" id="PF00153">
    <property type="entry name" value="Mito_carr"/>
    <property type="match status" value="1"/>
</dbReference>
<name>A0ABD3VYA5_SINWO</name>
<keyword evidence="9 10" id="KW-0472">Membrane</keyword>